<dbReference type="OrthoDB" id="284854at2759"/>
<dbReference type="Gene3D" id="2.20.110.10">
    <property type="entry name" value="Histone H3 K4-specific methyltransferase SET7/9 N-terminal domain"/>
    <property type="match status" value="3"/>
</dbReference>
<comment type="similarity">
    <text evidence="3">Belongs to the junctophilin family.</text>
</comment>
<feature type="region of interest" description="Disordered" evidence="11">
    <location>
        <begin position="690"/>
        <end position="743"/>
    </location>
</feature>
<feature type="compositionally biased region" description="Basic residues" evidence="11">
    <location>
        <begin position="455"/>
        <end position="466"/>
    </location>
</feature>
<proteinExistence type="inferred from homology"/>
<accession>A0A8J6DGZ5</accession>
<evidence type="ECO:0000256" key="3">
    <source>
        <dbReference type="ARBA" id="ARBA00008599"/>
    </source>
</evidence>
<feature type="transmembrane region" description="Helical" evidence="12">
    <location>
        <begin position="802"/>
        <end position="822"/>
    </location>
</feature>
<comment type="caution">
    <text evidence="13">The sequence shown here is derived from an EMBL/GenBank/DDBJ whole genome shotgun (WGS) entry which is preliminary data.</text>
</comment>
<dbReference type="SMART" id="SM00698">
    <property type="entry name" value="MORN"/>
    <property type="match status" value="7"/>
</dbReference>
<keyword evidence="9 12" id="KW-1133">Transmembrane helix</keyword>
<dbReference type="GO" id="GO:0030314">
    <property type="term" value="C:junctional membrane complex"/>
    <property type="evidence" value="ECO:0007669"/>
    <property type="project" value="InterPro"/>
</dbReference>
<reference evidence="13" key="1">
    <citation type="journal article" date="2021" name="Evol. Appl.">
        <title>The genome of the Pyrenean desman and the effects of bottlenecks and inbreeding on the genomic landscape of an endangered species.</title>
        <authorList>
            <person name="Escoda L."/>
            <person name="Castresana J."/>
        </authorList>
    </citation>
    <scope>NUCLEOTIDE SEQUENCE</scope>
    <source>
        <strain evidence="13">IBE-C5619</strain>
    </source>
</reference>
<keyword evidence="7" id="KW-0677">Repeat</keyword>
<keyword evidence="14" id="KW-1185">Reference proteome</keyword>
<keyword evidence="10 12" id="KW-0472">Membrane</keyword>
<evidence type="ECO:0000256" key="7">
    <source>
        <dbReference type="ARBA" id="ARBA00022737"/>
    </source>
</evidence>
<evidence type="ECO:0000256" key="4">
    <source>
        <dbReference type="ARBA" id="ARBA00022475"/>
    </source>
</evidence>
<dbReference type="FunFam" id="2.20.110.10:FF:000001">
    <property type="entry name" value="Junctophilin"/>
    <property type="match status" value="1"/>
</dbReference>
<evidence type="ECO:0000256" key="2">
    <source>
        <dbReference type="ARBA" id="ARBA00004202"/>
    </source>
</evidence>
<evidence type="ECO:0000256" key="8">
    <source>
        <dbReference type="ARBA" id="ARBA00022824"/>
    </source>
</evidence>
<dbReference type="InterPro" id="IPR017191">
    <property type="entry name" value="Junctophilin"/>
</dbReference>
<evidence type="ECO:0000313" key="14">
    <source>
        <dbReference type="Proteomes" id="UP000700334"/>
    </source>
</evidence>
<dbReference type="PANTHER" id="PTHR23085">
    <property type="entry name" value="GH28348P"/>
    <property type="match status" value="1"/>
</dbReference>
<keyword evidence="5" id="KW-0597">Phosphoprotein</keyword>
<protein>
    <submittedName>
        <fullName evidence="13">Junctophilin-3</fullName>
    </submittedName>
</protein>
<dbReference type="EMBL" id="JAGFMF010012068">
    <property type="protein sequence ID" value="KAG8508134.1"/>
    <property type="molecule type" value="Genomic_DNA"/>
</dbReference>
<dbReference type="InterPro" id="IPR003409">
    <property type="entry name" value="MORN"/>
</dbReference>
<dbReference type="SUPFAM" id="SSF82185">
    <property type="entry name" value="Histone H3 K4-specific methyltransferase SET7/9 N-terminal domain"/>
    <property type="match status" value="2"/>
</dbReference>
<evidence type="ECO:0000256" key="5">
    <source>
        <dbReference type="ARBA" id="ARBA00022553"/>
    </source>
</evidence>
<dbReference type="GO" id="GO:0005886">
    <property type="term" value="C:plasma membrane"/>
    <property type="evidence" value="ECO:0007669"/>
    <property type="project" value="UniProtKB-SubCell"/>
</dbReference>
<dbReference type="PIRSF" id="PIRSF037387">
    <property type="entry name" value="Junctophilin"/>
    <property type="match status" value="1"/>
</dbReference>
<evidence type="ECO:0000256" key="6">
    <source>
        <dbReference type="ARBA" id="ARBA00022692"/>
    </source>
</evidence>
<feature type="non-terminal residue" evidence="13">
    <location>
        <position position="1"/>
    </location>
</feature>
<feature type="compositionally biased region" description="Basic and acidic residues" evidence="11">
    <location>
        <begin position="713"/>
        <end position="723"/>
    </location>
</feature>
<feature type="region of interest" description="Disordered" evidence="11">
    <location>
        <begin position="490"/>
        <end position="670"/>
    </location>
</feature>
<dbReference type="FunFam" id="2.20.110.10:FF:000003">
    <property type="entry name" value="Junctophilin"/>
    <property type="match status" value="1"/>
</dbReference>
<dbReference type="AlphaFoldDB" id="A0A8J6DGZ5"/>
<keyword evidence="6 12" id="KW-0812">Transmembrane</keyword>
<dbReference type="PANTHER" id="PTHR23085:SF7">
    <property type="entry name" value="JUNCTOPHILIN-3"/>
    <property type="match status" value="1"/>
</dbReference>
<dbReference type="Pfam" id="PF02493">
    <property type="entry name" value="MORN"/>
    <property type="match status" value="8"/>
</dbReference>
<evidence type="ECO:0000256" key="9">
    <source>
        <dbReference type="ARBA" id="ARBA00022989"/>
    </source>
</evidence>
<dbReference type="FunFam" id="2.20.110.10:FF:000012">
    <property type="entry name" value="Junctophilin"/>
    <property type="match status" value="1"/>
</dbReference>
<evidence type="ECO:0000256" key="1">
    <source>
        <dbReference type="ARBA" id="ARBA00004163"/>
    </source>
</evidence>
<evidence type="ECO:0000256" key="12">
    <source>
        <dbReference type="SAM" id="Phobius"/>
    </source>
</evidence>
<evidence type="ECO:0000313" key="13">
    <source>
        <dbReference type="EMBL" id="KAG8508134.1"/>
    </source>
</evidence>
<dbReference type="Proteomes" id="UP000700334">
    <property type="component" value="Unassembled WGS sequence"/>
</dbReference>
<keyword evidence="4" id="KW-1003">Cell membrane</keyword>
<evidence type="ECO:0000256" key="11">
    <source>
        <dbReference type="SAM" id="MobiDB-lite"/>
    </source>
</evidence>
<feature type="region of interest" description="Disordered" evidence="11">
    <location>
        <begin position="444"/>
        <end position="469"/>
    </location>
</feature>
<dbReference type="GO" id="GO:0048167">
    <property type="term" value="P:regulation of synaptic plasticity"/>
    <property type="evidence" value="ECO:0007669"/>
    <property type="project" value="TreeGrafter"/>
</dbReference>
<sequence>KKSKTKPAGRRPGIRFVDRPVAFSLLAGFASRVTCMSSGGRFNFDDGGSYCGGWEDGKAHGHGVCTGPKGQGEYTGSWSHGFEVLGVYTWPSGNTYQGTWAQGKRHGIGLESKGKWVYKGEWTHGFKGRYGVRECSGTGAKYEGTWSNGLQDGYGTETYSDGGTYQGQWAGGMRQGYGVRQSVPYGMAAVIRSPLRTSINSLRSEHTNGAALHPDAVPALAGSPAVSRGGFVLVAHSDSEVLKSKKKGLFRRSLLSGLKLRKSESKSSLASQRSKQSSFRSEAAMSTLSSAASDAHSTASLGEAEAELSVVEDDIDATTTETYVGEWRNDKRAGVGVSQRSDGLRYEGEWAGNRRHGYGCLTFPDGTKEEGKYKQNVLVSGKRKNLIPLRASKTREKVDRAVEAAERAATIAKQKAEIAASRAAPGLWRLALRGQRAARWAASACVPGRREASPHRRLPHRTSHSRAKAEAALTAAQKAQEEARIARITAKEFSPSFQHRENGLACQRPKHQLSSDDTEVLSTGTPLPQESPELYRKGTTPSDLTPDDSPLQSVPASPSASPPPAPAPRNKEARFPRQVSVDEERGDIQVLLEGGSDHTRSSWGETAGAARAVRGGALRSGQPTEDCRGRGAGHKPPGNPKPRERRTESPPTFWTSHRASHPGSGGPKLLELDEEKLSNYEMEMKPLLRVGTPAQDAHPQKRRYSKGGACRGLGEDHRAEERGPGAQRLRCRPQSKESIRPALAAEPAVQRLESLRRGGRAEPRLLRWDLTFSPPQRSSPVTLESDEEASEELKASTGSAPILVAMVILLNIGVAILFINFFI</sequence>
<dbReference type="GO" id="GO:0005789">
    <property type="term" value="C:endoplasmic reticulum membrane"/>
    <property type="evidence" value="ECO:0007669"/>
    <property type="project" value="UniProtKB-SubCell"/>
</dbReference>
<gene>
    <name evidence="13" type="ORF">J0S82_010691</name>
</gene>
<feature type="compositionally biased region" description="Basic and acidic residues" evidence="11">
    <location>
        <begin position="569"/>
        <end position="587"/>
    </location>
</feature>
<name>A0A8J6DGZ5_GALPY</name>
<keyword evidence="8" id="KW-0256">Endoplasmic reticulum</keyword>
<evidence type="ECO:0000256" key="10">
    <source>
        <dbReference type="ARBA" id="ARBA00023136"/>
    </source>
</evidence>
<feature type="compositionally biased region" description="Low complexity" evidence="11">
    <location>
        <begin position="604"/>
        <end position="621"/>
    </location>
</feature>
<comment type="subcellular location">
    <subcellularLocation>
        <location evidence="2">Cell membrane</location>
        <topology evidence="2">Peripheral membrane protein</topology>
    </subcellularLocation>
    <subcellularLocation>
        <location evidence="1">Endoplasmic reticulum membrane</location>
        <topology evidence="1">Single-pass type IV membrane protein</topology>
    </subcellularLocation>
</comment>
<organism evidence="13 14">
    <name type="scientific">Galemys pyrenaicus</name>
    <name type="common">Iberian desman</name>
    <name type="synonym">Pyrenean desman</name>
    <dbReference type="NCBI Taxonomy" id="202257"/>
    <lineage>
        <taxon>Eukaryota</taxon>
        <taxon>Metazoa</taxon>
        <taxon>Chordata</taxon>
        <taxon>Craniata</taxon>
        <taxon>Vertebrata</taxon>
        <taxon>Euteleostomi</taxon>
        <taxon>Mammalia</taxon>
        <taxon>Eutheria</taxon>
        <taxon>Laurasiatheria</taxon>
        <taxon>Eulipotyphla</taxon>
        <taxon>Talpidae</taxon>
        <taxon>Galemys</taxon>
    </lineage>
</organism>